<proteinExistence type="predicted"/>
<dbReference type="Gene3D" id="3.20.20.210">
    <property type="match status" value="1"/>
</dbReference>
<gene>
    <name evidence="1" type="ORF">B0A55_00510</name>
</gene>
<evidence type="ECO:0000313" key="1">
    <source>
        <dbReference type="EMBL" id="TKA83530.1"/>
    </source>
</evidence>
<dbReference type="Proteomes" id="UP000309340">
    <property type="component" value="Unassembled WGS sequence"/>
</dbReference>
<keyword evidence="2" id="KW-1185">Reference proteome</keyword>
<sequence length="357" mass="39732">MAPRVSGVHLVGSVPLPDTEAVLRQCTAHQPDRLKRIPDGETGFRGMFTTWQMLLFQGSPDLCTKFVHNAPVESGEFTDEQVDAGVRKLEEAGPLETGYDTHAIESYTTFKKLKEEGVIPSGTRFQVSLATPPNVLTPFVQLPFQKKVEPLYQDALYRGMRRLQDSIPHKELAIQIDMAVDTAFAEGFLFKPWFGDGDINKVKQYIVDYTVRMIGQVEQDVEVGLHNCYGDMEHKHWLEPTSLAIVTERALGIYAHSPHPINFFHCPVPLSALEHLDAYLAPLKELIPDFEKHGTDLYLGVVHYGNRAATEKMIEAAQRVLGGFPFGVATECGMGRTPPGEVEGLLKLSAEVSEPVY</sequence>
<dbReference type="EMBL" id="NAJQ01000007">
    <property type="protein sequence ID" value="TKA83530.1"/>
    <property type="molecule type" value="Genomic_DNA"/>
</dbReference>
<comment type="caution">
    <text evidence="1">The sequence shown here is derived from an EMBL/GenBank/DDBJ whole genome shotgun (WGS) entry which is preliminary data.</text>
</comment>
<evidence type="ECO:0000313" key="2">
    <source>
        <dbReference type="Proteomes" id="UP000309340"/>
    </source>
</evidence>
<reference evidence="1 2" key="1">
    <citation type="submission" date="2017-03" db="EMBL/GenBank/DDBJ databases">
        <title>Genomes of endolithic fungi from Antarctica.</title>
        <authorList>
            <person name="Coleine C."/>
            <person name="Masonjones S."/>
            <person name="Stajich J.E."/>
        </authorList>
    </citation>
    <scope>NUCLEOTIDE SEQUENCE [LARGE SCALE GENOMIC DNA]</scope>
    <source>
        <strain evidence="1 2">CCFEE 5184</strain>
    </source>
</reference>
<name>A0A4U0Y0A4_9PEZI</name>
<organism evidence="1 2">
    <name type="scientific">Friedmanniomyces simplex</name>
    <dbReference type="NCBI Taxonomy" id="329884"/>
    <lineage>
        <taxon>Eukaryota</taxon>
        <taxon>Fungi</taxon>
        <taxon>Dikarya</taxon>
        <taxon>Ascomycota</taxon>
        <taxon>Pezizomycotina</taxon>
        <taxon>Dothideomycetes</taxon>
        <taxon>Dothideomycetidae</taxon>
        <taxon>Mycosphaerellales</taxon>
        <taxon>Teratosphaeriaceae</taxon>
        <taxon>Friedmanniomyces</taxon>
    </lineage>
</organism>
<protein>
    <recommendedName>
        <fullName evidence="3">Cobalamin-independent methionine synthase MetE C-terminal/archaeal domain-containing protein</fullName>
    </recommendedName>
</protein>
<dbReference type="InterPro" id="IPR038071">
    <property type="entry name" value="UROD/MetE-like_sf"/>
</dbReference>
<dbReference type="AlphaFoldDB" id="A0A4U0Y0A4"/>
<dbReference type="SUPFAM" id="SSF51726">
    <property type="entry name" value="UROD/MetE-like"/>
    <property type="match status" value="1"/>
</dbReference>
<dbReference type="OrthoDB" id="5422863at2759"/>
<accession>A0A4U0Y0A4</accession>
<evidence type="ECO:0008006" key="3">
    <source>
        <dbReference type="Google" id="ProtNLM"/>
    </source>
</evidence>